<proteinExistence type="predicted"/>
<dbReference type="Proteomes" id="UP000246464">
    <property type="component" value="Chromosome 6"/>
</dbReference>
<reference evidence="2 3" key="1">
    <citation type="submission" date="2017-12" db="EMBL/GenBank/DDBJ databases">
        <title>Integrating genomic resources of turbot (Scophthalmus maximus) in depth evaluation of genetic and physical mapping variation across individuals.</title>
        <authorList>
            <person name="Martinez P."/>
        </authorList>
    </citation>
    <scope>NUCLEOTIDE SEQUENCE [LARGE SCALE GENOMIC DNA]</scope>
</reference>
<name>A0A2U9BFK7_SCOMX</name>
<keyword evidence="3" id="KW-1185">Reference proteome</keyword>
<accession>A0A2U9BFK7</accession>
<gene>
    <name evidence="2" type="ORF">SMAX5B_005209</name>
</gene>
<sequence>MWESSPVLEHCTERLGGRDPDVILRQGSPVNNNPLEYQPHRRRAPLRGPWLPSVVDCYSVMPPATATASVFRCHEAA</sequence>
<evidence type="ECO:0000256" key="1">
    <source>
        <dbReference type="SAM" id="MobiDB-lite"/>
    </source>
</evidence>
<evidence type="ECO:0000313" key="3">
    <source>
        <dbReference type="Proteomes" id="UP000246464"/>
    </source>
</evidence>
<organism evidence="2 3">
    <name type="scientific">Scophthalmus maximus</name>
    <name type="common">Turbot</name>
    <name type="synonym">Psetta maxima</name>
    <dbReference type="NCBI Taxonomy" id="52904"/>
    <lineage>
        <taxon>Eukaryota</taxon>
        <taxon>Metazoa</taxon>
        <taxon>Chordata</taxon>
        <taxon>Craniata</taxon>
        <taxon>Vertebrata</taxon>
        <taxon>Euteleostomi</taxon>
        <taxon>Actinopterygii</taxon>
        <taxon>Neopterygii</taxon>
        <taxon>Teleostei</taxon>
        <taxon>Neoteleostei</taxon>
        <taxon>Acanthomorphata</taxon>
        <taxon>Carangaria</taxon>
        <taxon>Pleuronectiformes</taxon>
        <taxon>Pleuronectoidei</taxon>
        <taxon>Scophthalmidae</taxon>
        <taxon>Scophthalmus</taxon>
    </lineage>
</organism>
<evidence type="ECO:0000313" key="2">
    <source>
        <dbReference type="EMBL" id="AWP02516.1"/>
    </source>
</evidence>
<feature type="region of interest" description="Disordered" evidence="1">
    <location>
        <begin position="18"/>
        <end position="39"/>
    </location>
</feature>
<protein>
    <submittedName>
        <fullName evidence="2">Uncharacterized protein</fullName>
    </submittedName>
</protein>
<dbReference type="EMBL" id="CP026248">
    <property type="protein sequence ID" value="AWP02516.1"/>
    <property type="molecule type" value="Genomic_DNA"/>
</dbReference>
<dbReference type="AlphaFoldDB" id="A0A2U9BFK7"/>